<organism evidence="2 3">
    <name type="scientific">Rhodoblastus acidophilus</name>
    <name type="common">Rhodopseudomonas acidophila</name>
    <dbReference type="NCBI Taxonomy" id="1074"/>
    <lineage>
        <taxon>Bacteria</taxon>
        <taxon>Pseudomonadati</taxon>
        <taxon>Pseudomonadota</taxon>
        <taxon>Alphaproteobacteria</taxon>
        <taxon>Hyphomicrobiales</taxon>
        <taxon>Rhodoblastaceae</taxon>
        <taxon>Rhodoblastus</taxon>
    </lineage>
</organism>
<dbReference type="AlphaFoldDB" id="A0A6N8DLE6"/>
<dbReference type="EMBL" id="WNKS01000004">
    <property type="protein sequence ID" value="MTV30706.1"/>
    <property type="molecule type" value="Genomic_DNA"/>
</dbReference>
<name>A0A6N8DLE6_RHOAC</name>
<reference evidence="2 3" key="1">
    <citation type="submission" date="2019-11" db="EMBL/GenBank/DDBJ databases">
        <title>Whole-genome sequence of a Rhodoblastus acidophilus DSM 142.</title>
        <authorList>
            <person name="Kyndt J.A."/>
            <person name="Meyer T.E."/>
        </authorList>
    </citation>
    <scope>NUCLEOTIDE SEQUENCE [LARGE SCALE GENOMIC DNA]</scope>
    <source>
        <strain evidence="2 3">DSM 142</strain>
    </source>
</reference>
<dbReference type="Proteomes" id="UP000439113">
    <property type="component" value="Unassembled WGS sequence"/>
</dbReference>
<evidence type="ECO:0000313" key="3">
    <source>
        <dbReference type="Proteomes" id="UP000439113"/>
    </source>
</evidence>
<feature type="region of interest" description="Disordered" evidence="1">
    <location>
        <begin position="13"/>
        <end position="33"/>
    </location>
</feature>
<gene>
    <name evidence="2" type="ORF">GJ654_06835</name>
</gene>
<dbReference type="RefSeq" id="WP_155445390.1">
    <property type="nucleotide sequence ID" value="NZ_JAOQNR010000005.1"/>
</dbReference>
<protein>
    <submittedName>
        <fullName evidence="2">Uncharacterized protein</fullName>
    </submittedName>
</protein>
<dbReference type="OrthoDB" id="7319221at2"/>
<evidence type="ECO:0000256" key="1">
    <source>
        <dbReference type="SAM" id="MobiDB-lite"/>
    </source>
</evidence>
<comment type="caution">
    <text evidence="2">The sequence shown here is derived from an EMBL/GenBank/DDBJ whole genome shotgun (WGS) entry which is preliminary data.</text>
</comment>
<evidence type="ECO:0000313" key="2">
    <source>
        <dbReference type="EMBL" id="MTV30706.1"/>
    </source>
</evidence>
<sequence length="201" mass="22431">MSKRHFRRLLDVYEAKGPEGPGGPPPRRASGRRASVDEIAWVVEQLGTRYFNFTAKHFHEAIVGEAMTDGRPFARSHTWTKWVLQLRGLTTKPTRGAPAPANAVHCQACSYFIDPILAPRRTAARSRGELTMDDATSRILSIFLIEEEGTASSFRGLCETIKASSPLIERFQASLMENKIAAAVCVVVFKYAGMREARYSW</sequence>
<proteinExistence type="predicted"/>
<accession>A0A6N8DLE6</accession>